<sequence length="218" mass="23574">MEDSVFDQLKLRASYGTTGNQRIIAVAGQFAYFAAPDLTENFFNTGGQYGGVNGLTVGQIGNNDLKWETIVQANIGLDFALFNNRLRGAFDVYERTTEDLFFGTPIAPSLNGGVTNLSANVGELKNSGFDLELHYDLFKSKEEDGLNVTLNLVGNYNKQEIISLGAGGDVPLTIREGGVIGELFVAPYMGVNPANGNMLFLDIDGNLTEDITTNDQRA</sequence>
<evidence type="ECO:0000313" key="10">
    <source>
        <dbReference type="EMBL" id="MCK8482347.1"/>
    </source>
</evidence>
<evidence type="ECO:0000256" key="1">
    <source>
        <dbReference type="ARBA" id="ARBA00004571"/>
    </source>
</evidence>
<evidence type="ECO:0000256" key="4">
    <source>
        <dbReference type="ARBA" id="ARBA00022692"/>
    </source>
</evidence>
<dbReference type="Proteomes" id="UP001203687">
    <property type="component" value="Unassembled WGS sequence"/>
</dbReference>
<keyword evidence="4 8" id="KW-0812">Transmembrane</keyword>
<dbReference type="InterPro" id="IPR000531">
    <property type="entry name" value="Beta-barrel_TonB"/>
</dbReference>
<evidence type="ECO:0000256" key="5">
    <source>
        <dbReference type="ARBA" id="ARBA00023077"/>
    </source>
</evidence>
<dbReference type="InterPro" id="IPR039426">
    <property type="entry name" value="TonB-dep_rcpt-like"/>
</dbReference>
<dbReference type="EMBL" id="JALPQF010000071">
    <property type="protein sequence ID" value="MCK8482347.1"/>
    <property type="molecule type" value="Genomic_DNA"/>
</dbReference>
<evidence type="ECO:0000256" key="2">
    <source>
        <dbReference type="ARBA" id="ARBA00022448"/>
    </source>
</evidence>
<evidence type="ECO:0000313" key="11">
    <source>
        <dbReference type="Proteomes" id="UP001203687"/>
    </source>
</evidence>
<dbReference type="InterPro" id="IPR036942">
    <property type="entry name" value="Beta-barrel_TonB_sf"/>
</dbReference>
<accession>A0ABT0HEU2</accession>
<keyword evidence="7 8" id="KW-0998">Cell outer membrane</keyword>
<keyword evidence="6 8" id="KW-0472">Membrane</keyword>
<proteinExistence type="inferred from homology"/>
<dbReference type="RefSeq" id="WP_248414056.1">
    <property type="nucleotide sequence ID" value="NZ_JALPQF010000071.1"/>
</dbReference>
<evidence type="ECO:0000256" key="7">
    <source>
        <dbReference type="ARBA" id="ARBA00023237"/>
    </source>
</evidence>
<keyword evidence="10" id="KW-0675">Receptor</keyword>
<evidence type="ECO:0000256" key="3">
    <source>
        <dbReference type="ARBA" id="ARBA00022452"/>
    </source>
</evidence>
<protein>
    <submittedName>
        <fullName evidence="10">TonB-dependent receptor</fullName>
    </submittedName>
</protein>
<name>A0ABT0HEU2_9FLAO</name>
<dbReference type="Gene3D" id="2.40.170.20">
    <property type="entry name" value="TonB-dependent receptor, beta-barrel domain"/>
    <property type="match status" value="1"/>
</dbReference>
<dbReference type="SUPFAM" id="SSF56935">
    <property type="entry name" value="Porins"/>
    <property type="match status" value="1"/>
</dbReference>
<feature type="domain" description="TonB-dependent receptor-like beta-barrel" evidence="9">
    <location>
        <begin position="6"/>
        <end position="157"/>
    </location>
</feature>
<keyword evidence="3 8" id="KW-1134">Transmembrane beta strand</keyword>
<organism evidence="10 11">
    <name type="scientific">Psychroserpens algicola</name>
    <dbReference type="NCBI Taxonomy" id="1719034"/>
    <lineage>
        <taxon>Bacteria</taxon>
        <taxon>Pseudomonadati</taxon>
        <taxon>Bacteroidota</taxon>
        <taxon>Flavobacteriia</taxon>
        <taxon>Flavobacteriales</taxon>
        <taxon>Flavobacteriaceae</taxon>
        <taxon>Psychroserpens</taxon>
    </lineage>
</organism>
<comment type="similarity">
    <text evidence="8">Belongs to the TonB-dependent receptor family.</text>
</comment>
<evidence type="ECO:0000256" key="6">
    <source>
        <dbReference type="ARBA" id="ARBA00023136"/>
    </source>
</evidence>
<comment type="caution">
    <text evidence="10">The sequence shown here is derived from an EMBL/GenBank/DDBJ whole genome shotgun (WGS) entry which is preliminary data.</text>
</comment>
<gene>
    <name evidence="10" type="ORF">MUY34_17110</name>
</gene>
<feature type="non-terminal residue" evidence="10">
    <location>
        <position position="218"/>
    </location>
</feature>
<evidence type="ECO:0000256" key="8">
    <source>
        <dbReference type="PROSITE-ProRule" id="PRU01360"/>
    </source>
</evidence>
<reference evidence="10" key="1">
    <citation type="submission" date="2022-04" db="EMBL/GenBank/DDBJ databases">
        <authorList>
            <person name="Ren T."/>
        </authorList>
    </citation>
    <scope>NUCLEOTIDE SEQUENCE</scope>
    <source>
        <strain evidence="10">F63249</strain>
    </source>
</reference>
<evidence type="ECO:0000259" key="9">
    <source>
        <dbReference type="Pfam" id="PF00593"/>
    </source>
</evidence>
<comment type="subcellular location">
    <subcellularLocation>
        <location evidence="1 8">Cell outer membrane</location>
        <topology evidence="1 8">Multi-pass membrane protein</topology>
    </subcellularLocation>
</comment>
<dbReference type="Pfam" id="PF00593">
    <property type="entry name" value="TonB_dep_Rec_b-barrel"/>
    <property type="match status" value="1"/>
</dbReference>
<keyword evidence="11" id="KW-1185">Reference proteome</keyword>
<keyword evidence="5" id="KW-0798">TonB box</keyword>
<dbReference type="PROSITE" id="PS52016">
    <property type="entry name" value="TONB_DEPENDENT_REC_3"/>
    <property type="match status" value="1"/>
</dbReference>
<keyword evidence="2 8" id="KW-0813">Transport</keyword>